<keyword evidence="5" id="KW-1185">Reference proteome</keyword>
<dbReference type="InterPro" id="IPR003615">
    <property type="entry name" value="HNH_nuc"/>
</dbReference>
<reference evidence="4 5" key="1">
    <citation type="submission" date="2016-10" db="EMBL/GenBank/DDBJ databases">
        <authorList>
            <person name="de Groot N.N."/>
        </authorList>
    </citation>
    <scope>NUCLEOTIDE SEQUENCE [LARGE SCALE GENOMIC DNA]</scope>
    <source>
        <strain evidence="4 5">DSM 23553</strain>
    </source>
</reference>
<evidence type="ECO:0000313" key="5">
    <source>
        <dbReference type="Proteomes" id="UP000199448"/>
    </source>
</evidence>
<gene>
    <name evidence="4" type="ORF">SAMN04488034_103326</name>
</gene>
<dbReference type="Pfam" id="PF11907">
    <property type="entry name" value="DUF3427"/>
    <property type="match status" value="1"/>
</dbReference>
<feature type="domain" description="HNH nuclease" evidence="3">
    <location>
        <begin position="207"/>
        <end position="259"/>
    </location>
</feature>
<proteinExistence type="predicted"/>
<keyword evidence="4" id="KW-0540">Nuclease</keyword>
<organism evidence="4 5">
    <name type="scientific">Salinimicrobium catena</name>
    <dbReference type="NCBI Taxonomy" id="390640"/>
    <lineage>
        <taxon>Bacteria</taxon>
        <taxon>Pseudomonadati</taxon>
        <taxon>Bacteroidota</taxon>
        <taxon>Flavobacteriia</taxon>
        <taxon>Flavobacteriales</taxon>
        <taxon>Flavobacteriaceae</taxon>
        <taxon>Salinimicrobium</taxon>
    </lineage>
</organism>
<evidence type="ECO:0000313" key="4">
    <source>
        <dbReference type="EMBL" id="SEE96416.1"/>
    </source>
</evidence>
<dbReference type="RefSeq" id="WP_093113251.1">
    <property type="nucleotide sequence ID" value="NZ_FNGG01000003.1"/>
</dbReference>
<keyword evidence="4" id="KW-0255">Endonuclease</keyword>
<dbReference type="AlphaFoldDB" id="A0A1H5N4F5"/>
<evidence type="ECO:0000259" key="3">
    <source>
        <dbReference type="Pfam" id="PF13391"/>
    </source>
</evidence>
<feature type="domain" description="DUF3427" evidence="2">
    <location>
        <begin position="6"/>
        <end position="126"/>
    </location>
</feature>
<dbReference type="GO" id="GO:0004519">
    <property type="term" value="F:endonuclease activity"/>
    <property type="evidence" value="ECO:0007669"/>
    <property type="project" value="UniProtKB-KW"/>
</dbReference>
<dbReference type="Pfam" id="PF13391">
    <property type="entry name" value="HNH_2"/>
    <property type="match status" value="1"/>
</dbReference>
<name>A0A1H5N4F5_9FLAO</name>
<sequence>MSNDLILGAPYSKKDLVSVFKVPEIKGVQKGRYHLKGMGYDLLFVNLNKSSTAKNLHYNDFFEGEIFHWDSENREHMQTPGIERITRGDSVPLLFVRLNSRIKGITQPYIYCGKLEFLNHIPETSKPVHILFKSVDFDATTTNPKLKEIYSWRPGSGGNSPDPIIFNSKSRSTRTKPNKTERRGLITSRVGQGFYRDQIFEKWKKRCPVTRCDISEILIASHIVPWSKATDEERLDPDNGILLSPFVDALFDKHLISFQDDGSIIFSNKIDDKNLQIINLPLSTKIEVNEGMKKYLRKHREELKRKEVL</sequence>
<dbReference type="InterPro" id="IPR021835">
    <property type="entry name" value="DUF3427"/>
</dbReference>
<dbReference type="OrthoDB" id="67788at2"/>
<feature type="region of interest" description="Disordered" evidence="1">
    <location>
        <begin position="160"/>
        <end position="181"/>
    </location>
</feature>
<dbReference type="EMBL" id="FNUG01000003">
    <property type="protein sequence ID" value="SEE96416.1"/>
    <property type="molecule type" value="Genomic_DNA"/>
</dbReference>
<dbReference type="STRING" id="390640.SAMN04488034_103326"/>
<evidence type="ECO:0000256" key="1">
    <source>
        <dbReference type="SAM" id="MobiDB-lite"/>
    </source>
</evidence>
<dbReference type="Proteomes" id="UP000199448">
    <property type="component" value="Unassembled WGS sequence"/>
</dbReference>
<accession>A0A1H5N4F5</accession>
<evidence type="ECO:0000259" key="2">
    <source>
        <dbReference type="Pfam" id="PF11907"/>
    </source>
</evidence>
<keyword evidence="4" id="KW-0378">Hydrolase</keyword>
<protein>
    <submittedName>
        <fullName evidence="4">HNH endonuclease</fullName>
    </submittedName>
</protein>